<keyword evidence="2" id="KW-1185">Reference proteome</keyword>
<dbReference type="EMBL" id="FUEG01000005">
    <property type="protein sequence ID" value="SJL04910.1"/>
    <property type="molecule type" value="Genomic_DNA"/>
</dbReference>
<proteinExistence type="predicted"/>
<reference evidence="2" key="1">
    <citation type="journal article" date="2017" name="Nat. Ecol. Evol.">
        <title>Genome expansion and lineage-specific genetic innovations in the forest pathogenic fungi Armillaria.</title>
        <authorList>
            <person name="Sipos G."/>
            <person name="Prasanna A.N."/>
            <person name="Walter M.C."/>
            <person name="O'Connor E."/>
            <person name="Balint B."/>
            <person name="Krizsan K."/>
            <person name="Kiss B."/>
            <person name="Hess J."/>
            <person name="Varga T."/>
            <person name="Slot J."/>
            <person name="Riley R."/>
            <person name="Boka B."/>
            <person name="Rigling D."/>
            <person name="Barry K."/>
            <person name="Lee J."/>
            <person name="Mihaltcheva S."/>
            <person name="LaButti K."/>
            <person name="Lipzen A."/>
            <person name="Waldron R."/>
            <person name="Moloney N.M."/>
            <person name="Sperisen C."/>
            <person name="Kredics L."/>
            <person name="Vagvoelgyi C."/>
            <person name="Patrignani A."/>
            <person name="Fitzpatrick D."/>
            <person name="Nagy I."/>
            <person name="Doyle S."/>
            <person name="Anderson J.B."/>
            <person name="Grigoriev I.V."/>
            <person name="Gueldener U."/>
            <person name="Muensterkoetter M."/>
            <person name="Nagy L.G."/>
        </authorList>
    </citation>
    <scope>NUCLEOTIDE SEQUENCE [LARGE SCALE GENOMIC DNA]</scope>
    <source>
        <strain evidence="2">C18/9</strain>
    </source>
</reference>
<gene>
    <name evidence="1" type="ORF">ARMOST_08281</name>
</gene>
<evidence type="ECO:0000313" key="2">
    <source>
        <dbReference type="Proteomes" id="UP000219338"/>
    </source>
</evidence>
<accession>A0A284R879</accession>
<evidence type="ECO:0000313" key="1">
    <source>
        <dbReference type="EMBL" id="SJL04910.1"/>
    </source>
</evidence>
<name>A0A284R879_ARMOS</name>
<dbReference type="AlphaFoldDB" id="A0A284R879"/>
<sequence>MAELNLCQDTTIVIASITLMRRLNIITTALRHSVRRGHTESCSAADSLPPSTPDTFSWEQRQRQLNVRSPADLNIEETPEFGQFHLDA</sequence>
<protein>
    <submittedName>
        <fullName evidence="1">Uncharacterized protein</fullName>
    </submittedName>
</protein>
<dbReference type="Proteomes" id="UP000219338">
    <property type="component" value="Unassembled WGS sequence"/>
</dbReference>
<organism evidence="1 2">
    <name type="scientific">Armillaria ostoyae</name>
    <name type="common">Armillaria root rot fungus</name>
    <dbReference type="NCBI Taxonomy" id="47428"/>
    <lineage>
        <taxon>Eukaryota</taxon>
        <taxon>Fungi</taxon>
        <taxon>Dikarya</taxon>
        <taxon>Basidiomycota</taxon>
        <taxon>Agaricomycotina</taxon>
        <taxon>Agaricomycetes</taxon>
        <taxon>Agaricomycetidae</taxon>
        <taxon>Agaricales</taxon>
        <taxon>Marasmiineae</taxon>
        <taxon>Physalacriaceae</taxon>
        <taxon>Armillaria</taxon>
    </lineage>
</organism>